<dbReference type="CDD" id="cd14066">
    <property type="entry name" value="STKc_IRAK"/>
    <property type="match status" value="1"/>
</dbReference>
<proteinExistence type="inferred from homology"/>
<keyword evidence="6" id="KW-0723">Serine/threonine-protein kinase</keyword>
<evidence type="ECO:0000259" key="7">
    <source>
        <dbReference type="PROSITE" id="PS50011"/>
    </source>
</evidence>
<dbReference type="GO" id="GO:0004674">
    <property type="term" value="F:protein serine/threonine kinase activity"/>
    <property type="evidence" value="ECO:0007669"/>
    <property type="project" value="UniProtKB-KW"/>
</dbReference>
<evidence type="ECO:0000256" key="2">
    <source>
        <dbReference type="ARBA" id="ARBA00022741"/>
    </source>
</evidence>
<dbReference type="Pfam" id="PF00069">
    <property type="entry name" value="Pkinase"/>
    <property type="match status" value="1"/>
</dbReference>
<organism evidence="8 9">
    <name type="scientific">Gossypium stocksii</name>
    <dbReference type="NCBI Taxonomy" id="47602"/>
    <lineage>
        <taxon>Eukaryota</taxon>
        <taxon>Viridiplantae</taxon>
        <taxon>Streptophyta</taxon>
        <taxon>Embryophyta</taxon>
        <taxon>Tracheophyta</taxon>
        <taxon>Spermatophyta</taxon>
        <taxon>Magnoliopsida</taxon>
        <taxon>eudicotyledons</taxon>
        <taxon>Gunneridae</taxon>
        <taxon>Pentapetalae</taxon>
        <taxon>rosids</taxon>
        <taxon>malvids</taxon>
        <taxon>Malvales</taxon>
        <taxon>Malvaceae</taxon>
        <taxon>Malvoideae</taxon>
        <taxon>Gossypium</taxon>
    </lineage>
</organism>
<evidence type="ECO:0000313" key="8">
    <source>
        <dbReference type="EMBL" id="KAH1045804.1"/>
    </source>
</evidence>
<keyword evidence="4 5" id="KW-0067">ATP-binding</keyword>
<dbReference type="InterPro" id="IPR052059">
    <property type="entry name" value="CR_Ser/Thr_kinase"/>
</dbReference>
<dbReference type="PROSITE" id="PS50011">
    <property type="entry name" value="PROTEIN_KINASE_DOM"/>
    <property type="match status" value="1"/>
</dbReference>
<dbReference type="InterPro" id="IPR008271">
    <property type="entry name" value="Ser/Thr_kinase_AS"/>
</dbReference>
<keyword evidence="1" id="KW-0808">Transferase</keyword>
<dbReference type="InterPro" id="IPR017441">
    <property type="entry name" value="Protein_kinase_ATP_BS"/>
</dbReference>
<dbReference type="PROSITE" id="PS00107">
    <property type="entry name" value="PROTEIN_KINASE_ATP"/>
    <property type="match status" value="1"/>
</dbReference>
<dbReference type="SMART" id="SM00220">
    <property type="entry name" value="S_TKc"/>
    <property type="match status" value="1"/>
</dbReference>
<protein>
    <recommendedName>
        <fullName evidence="7">Protein kinase domain-containing protein</fullName>
    </recommendedName>
</protein>
<accession>A0A9D3UJ71</accession>
<evidence type="ECO:0000256" key="5">
    <source>
        <dbReference type="PROSITE-ProRule" id="PRU10141"/>
    </source>
</evidence>
<dbReference type="GO" id="GO:0005524">
    <property type="term" value="F:ATP binding"/>
    <property type="evidence" value="ECO:0007669"/>
    <property type="project" value="UniProtKB-UniRule"/>
</dbReference>
<keyword evidence="2 5" id="KW-0547">Nucleotide-binding</keyword>
<dbReference type="FunFam" id="1.10.510.10:FF:001106">
    <property type="entry name" value="Probable LRR receptor-like serine/threonine-protein kinase At1g29720"/>
    <property type="match status" value="1"/>
</dbReference>
<dbReference type="InterPro" id="IPR011009">
    <property type="entry name" value="Kinase-like_dom_sf"/>
</dbReference>
<feature type="domain" description="Protein kinase" evidence="7">
    <location>
        <begin position="32"/>
        <end position="297"/>
    </location>
</feature>
<sequence>MMMKFHVPTDSQALWNHQAFSYDELKIATDGFRSSNKIGEGGFGIVYKGILEDGRRVAVKVLSARSKQWNREFMSEIDSISNIRHENLIKLYGGCIDGSSKFLVYEYMENNSLAHILLGGEENRARLSWKARREIAIGIGRALAYIHEEVKPHIVHRDIKPSNILLDQNFAPKVSDFGLSGLFFDNVTHLTTGVAGTLGYLAPEYAVTGRVTRKSDVYSFRVLLLEIVSRRTTIDFDMNVGEFFLVQKALEMYRSNKLVQMVDPVLNEMRFSEQDVDRFLRVGLMCVQQRARRQPYMSTVVKMMCNEMDIRNMQISHPGLITNIMDVKIGNPRSSSSSFSKMLSPQFQTS</sequence>
<dbReference type="Gene3D" id="1.10.510.10">
    <property type="entry name" value="Transferase(Phosphotransferase) domain 1"/>
    <property type="match status" value="1"/>
</dbReference>
<dbReference type="Gene3D" id="3.30.200.20">
    <property type="entry name" value="Phosphorylase Kinase, domain 1"/>
    <property type="match status" value="1"/>
</dbReference>
<evidence type="ECO:0000256" key="3">
    <source>
        <dbReference type="ARBA" id="ARBA00022777"/>
    </source>
</evidence>
<evidence type="ECO:0000256" key="4">
    <source>
        <dbReference type="ARBA" id="ARBA00022840"/>
    </source>
</evidence>
<dbReference type="SUPFAM" id="SSF56112">
    <property type="entry name" value="Protein kinase-like (PK-like)"/>
    <property type="match status" value="1"/>
</dbReference>
<dbReference type="EMBL" id="JAIQCV010000011">
    <property type="protein sequence ID" value="KAH1045804.1"/>
    <property type="molecule type" value="Genomic_DNA"/>
</dbReference>
<comment type="caution">
    <text evidence="8">The sequence shown here is derived from an EMBL/GenBank/DDBJ whole genome shotgun (WGS) entry which is preliminary data.</text>
</comment>
<evidence type="ECO:0000256" key="6">
    <source>
        <dbReference type="RuleBase" id="RU000304"/>
    </source>
</evidence>
<dbReference type="OrthoDB" id="4062651at2759"/>
<dbReference type="FunFam" id="3.30.200.20:FF:000178">
    <property type="entry name" value="serine/threonine-protein kinase PBS1-like"/>
    <property type="match status" value="1"/>
</dbReference>
<dbReference type="PROSITE" id="PS00108">
    <property type="entry name" value="PROTEIN_KINASE_ST"/>
    <property type="match status" value="1"/>
</dbReference>
<keyword evidence="9" id="KW-1185">Reference proteome</keyword>
<keyword evidence="3" id="KW-0418">Kinase</keyword>
<dbReference type="InterPro" id="IPR000719">
    <property type="entry name" value="Prot_kinase_dom"/>
</dbReference>
<comment type="similarity">
    <text evidence="6">Belongs to the protein kinase superfamily.</text>
</comment>
<evidence type="ECO:0000313" key="9">
    <source>
        <dbReference type="Proteomes" id="UP000828251"/>
    </source>
</evidence>
<name>A0A9D3UJ71_9ROSI</name>
<dbReference type="PANTHER" id="PTHR47973">
    <property type="entry name" value="CYSTEINE-RICH RECEPTOR-LIKE PROTEIN KINASE 3"/>
    <property type="match status" value="1"/>
</dbReference>
<evidence type="ECO:0000256" key="1">
    <source>
        <dbReference type="ARBA" id="ARBA00022679"/>
    </source>
</evidence>
<reference evidence="8 9" key="1">
    <citation type="journal article" date="2021" name="Plant Biotechnol. J.">
        <title>Multi-omics assisted identification of the key and species-specific regulatory components of drought-tolerant mechanisms in Gossypium stocksii.</title>
        <authorList>
            <person name="Yu D."/>
            <person name="Ke L."/>
            <person name="Zhang D."/>
            <person name="Wu Y."/>
            <person name="Sun Y."/>
            <person name="Mei J."/>
            <person name="Sun J."/>
            <person name="Sun Y."/>
        </authorList>
    </citation>
    <scope>NUCLEOTIDE SEQUENCE [LARGE SCALE GENOMIC DNA]</scope>
    <source>
        <strain evidence="9">cv. E1</strain>
        <tissue evidence="8">Leaf</tissue>
    </source>
</reference>
<feature type="binding site" evidence="5">
    <location>
        <position position="60"/>
    </location>
    <ligand>
        <name>ATP</name>
        <dbReference type="ChEBI" id="CHEBI:30616"/>
    </ligand>
</feature>
<dbReference type="AlphaFoldDB" id="A0A9D3UJ71"/>
<dbReference type="Proteomes" id="UP000828251">
    <property type="component" value="Unassembled WGS sequence"/>
</dbReference>
<gene>
    <name evidence="8" type="ORF">J1N35_036588</name>
</gene>